<dbReference type="InterPro" id="IPR001001">
    <property type="entry name" value="DNA_polIII_beta"/>
</dbReference>
<dbReference type="GO" id="GO:0008408">
    <property type="term" value="F:3'-5' exonuclease activity"/>
    <property type="evidence" value="ECO:0007669"/>
    <property type="project" value="InterPro"/>
</dbReference>
<dbReference type="Pfam" id="PF02768">
    <property type="entry name" value="DNA_pol3_beta_3"/>
    <property type="match status" value="1"/>
</dbReference>
<dbReference type="Pfam" id="PF00712">
    <property type="entry name" value="DNA_pol3_beta"/>
    <property type="match status" value="1"/>
</dbReference>
<dbReference type="GO" id="GO:0009360">
    <property type="term" value="C:DNA polymerase III complex"/>
    <property type="evidence" value="ECO:0007669"/>
    <property type="project" value="InterPro"/>
</dbReference>
<evidence type="ECO:0000259" key="12">
    <source>
        <dbReference type="Pfam" id="PF02768"/>
    </source>
</evidence>
<dbReference type="GO" id="GO:0006271">
    <property type="term" value="P:DNA strand elongation involved in DNA replication"/>
    <property type="evidence" value="ECO:0007669"/>
    <property type="project" value="TreeGrafter"/>
</dbReference>
<dbReference type="InterPro" id="IPR022634">
    <property type="entry name" value="DNA_polIII_beta_N"/>
</dbReference>
<reference evidence="13 14" key="2">
    <citation type="journal article" date="2009" name="Proc. Natl. Acad. Sci. U.S.A.">
        <title>On the chimeric nature, thermophilic origin, and phylogenetic placement of the Thermotogales.</title>
        <authorList>
            <person name="Zhaxybayeva O."/>
            <person name="Swithers K.S."/>
            <person name="Lapierre P."/>
            <person name="Fournier G.P."/>
            <person name="Bickhart D.M."/>
            <person name="DeBoy R.T."/>
            <person name="Nelson K.E."/>
            <person name="Nesbo C.L."/>
            <person name="Doolittle W.F."/>
            <person name="Gogarten J.P."/>
            <person name="Noll K.M."/>
        </authorList>
    </citation>
    <scope>NUCLEOTIDE SEQUENCE [LARGE SCALE GENOMIC DNA]</scope>
    <source>
        <strain evidence="14">ATCC BAA-301 / DSM 14385 / NBRC 107922 / TMO</strain>
    </source>
</reference>
<organism evidence="13 14">
    <name type="scientific">Pseudothermotoga lettingae (strain ATCC BAA-301 / DSM 14385 / NBRC 107922 / TMO)</name>
    <name type="common">Thermotoga lettingae</name>
    <dbReference type="NCBI Taxonomy" id="416591"/>
    <lineage>
        <taxon>Bacteria</taxon>
        <taxon>Thermotogati</taxon>
        <taxon>Thermotogota</taxon>
        <taxon>Thermotogae</taxon>
        <taxon>Thermotogales</taxon>
        <taxon>Thermotogaceae</taxon>
        <taxon>Pseudothermotoga</taxon>
    </lineage>
</organism>
<comment type="subunit">
    <text evidence="9">Forms a ring-shaped head-to-tail homodimer around DNA.</text>
</comment>
<comment type="subcellular location">
    <subcellularLocation>
        <location evidence="1 9">Cytoplasm</location>
    </subcellularLocation>
</comment>
<evidence type="ECO:0000256" key="6">
    <source>
        <dbReference type="ARBA" id="ARBA00022705"/>
    </source>
</evidence>
<evidence type="ECO:0000259" key="11">
    <source>
        <dbReference type="Pfam" id="PF02767"/>
    </source>
</evidence>
<keyword evidence="3 9" id="KW-0963">Cytoplasm</keyword>
<dbReference type="AlphaFoldDB" id="A8F4G9"/>
<dbReference type="eggNOG" id="COG0592">
    <property type="taxonomic scope" value="Bacteria"/>
</dbReference>
<dbReference type="SMART" id="SM00480">
    <property type="entry name" value="POL3Bc"/>
    <property type="match status" value="1"/>
</dbReference>
<evidence type="ECO:0000256" key="5">
    <source>
        <dbReference type="ARBA" id="ARBA00022695"/>
    </source>
</evidence>
<dbReference type="Gene3D" id="3.70.10.10">
    <property type="match status" value="1"/>
</dbReference>
<accession>A8F4G9</accession>
<dbReference type="PANTHER" id="PTHR30478:SF0">
    <property type="entry name" value="BETA SLIDING CLAMP"/>
    <property type="match status" value="1"/>
</dbReference>
<evidence type="ECO:0000256" key="2">
    <source>
        <dbReference type="ARBA" id="ARBA00010752"/>
    </source>
</evidence>
<gene>
    <name evidence="13" type="ordered locus">Tlet_0486</name>
</gene>
<dbReference type="PIRSF" id="PIRSF000804">
    <property type="entry name" value="DNA_pol_III_b"/>
    <property type="match status" value="1"/>
</dbReference>
<evidence type="ECO:0000313" key="13">
    <source>
        <dbReference type="EMBL" id="ABV33053.1"/>
    </source>
</evidence>
<evidence type="ECO:0000313" key="14">
    <source>
        <dbReference type="Proteomes" id="UP000002016"/>
    </source>
</evidence>
<evidence type="ECO:0000256" key="7">
    <source>
        <dbReference type="ARBA" id="ARBA00022932"/>
    </source>
</evidence>
<dbReference type="Proteomes" id="UP000002016">
    <property type="component" value="Chromosome"/>
</dbReference>
<dbReference type="HOGENOM" id="CLU_038149_4_1_0"/>
<feature type="domain" description="DNA polymerase III beta sliding clamp C-terminal" evidence="12">
    <location>
        <begin position="245"/>
        <end position="365"/>
    </location>
</feature>
<keyword evidence="5 9" id="KW-0548">Nucleotidyltransferase</keyword>
<name>A8F4G9_PSELT</name>
<keyword evidence="6 9" id="KW-0235">DNA replication</keyword>
<dbReference type="PANTHER" id="PTHR30478">
    <property type="entry name" value="DNA POLYMERASE III SUBUNIT BETA"/>
    <property type="match status" value="1"/>
</dbReference>
<evidence type="ECO:0000259" key="10">
    <source>
        <dbReference type="Pfam" id="PF00712"/>
    </source>
</evidence>
<dbReference type="GO" id="GO:0003887">
    <property type="term" value="F:DNA-directed DNA polymerase activity"/>
    <property type="evidence" value="ECO:0007669"/>
    <property type="project" value="UniProtKB-UniRule"/>
</dbReference>
<dbReference type="KEGG" id="tle:Tlet_0486"/>
<feature type="domain" description="DNA polymerase III beta sliding clamp N-terminal" evidence="10">
    <location>
        <begin position="10"/>
        <end position="119"/>
    </location>
</feature>
<dbReference type="SUPFAM" id="SSF55979">
    <property type="entry name" value="DNA clamp"/>
    <property type="match status" value="3"/>
</dbReference>
<evidence type="ECO:0000256" key="4">
    <source>
        <dbReference type="ARBA" id="ARBA00022679"/>
    </source>
</evidence>
<dbReference type="OrthoDB" id="8421503at2"/>
<protein>
    <recommendedName>
        <fullName evidence="9">Beta sliding clamp</fullName>
    </recommendedName>
</protein>
<dbReference type="Gene3D" id="3.10.150.10">
    <property type="entry name" value="DNA Polymerase III, subunit A, domain 2"/>
    <property type="match status" value="1"/>
</dbReference>
<feature type="domain" description="DNA polymerase III beta sliding clamp central" evidence="11">
    <location>
        <begin position="130"/>
        <end position="243"/>
    </location>
</feature>
<proteinExistence type="inferred from homology"/>
<dbReference type="EMBL" id="CP000812">
    <property type="protein sequence ID" value="ABV33053.1"/>
    <property type="molecule type" value="Genomic_DNA"/>
</dbReference>
<keyword evidence="7 9" id="KW-0239">DNA-directed DNA polymerase</keyword>
<dbReference type="STRING" id="416591.Tlet_0486"/>
<comment type="function">
    <text evidence="9">Confers DNA tethering and processivity to DNA polymerases and other proteins. Acts as a clamp, forming a ring around DNA (a reaction catalyzed by the clamp-loading complex) which diffuses in an ATP-independent manner freely and bidirectionally along dsDNA. Initially characterized for its ability to contact the catalytic subunit of DNA polymerase III (Pol III), a complex, multichain enzyme responsible for most of the replicative synthesis in bacteria; Pol III exhibits 3'-5' exonuclease proofreading activity. The beta chain is required for initiation of replication as well as for processivity of DNA replication.</text>
</comment>
<dbReference type="GO" id="GO:0003677">
    <property type="term" value="F:DNA binding"/>
    <property type="evidence" value="ECO:0007669"/>
    <property type="project" value="UniProtKB-UniRule"/>
</dbReference>
<dbReference type="RefSeq" id="WP_012002534.1">
    <property type="nucleotide sequence ID" value="NC_009828.1"/>
</dbReference>
<dbReference type="GO" id="GO:0005737">
    <property type="term" value="C:cytoplasm"/>
    <property type="evidence" value="ECO:0007669"/>
    <property type="project" value="UniProtKB-SubCell"/>
</dbReference>
<dbReference type="InterPro" id="IPR022635">
    <property type="entry name" value="DNA_polIII_beta_C"/>
</dbReference>
<dbReference type="NCBIfam" id="TIGR00663">
    <property type="entry name" value="dnan"/>
    <property type="match status" value="1"/>
</dbReference>
<reference evidence="13 14" key="1">
    <citation type="submission" date="2007-08" db="EMBL/GenBank/DDBJ databases">
        <title>Complete sequence of Thermotoga lettingae TMO.</title>
        <authorList>
            <consortium name="US DOE Joint Genome Institute"/>
            <person name="Copeland A."/>
            <person name="Lucas S."/>
            <person name="Lapidus A."/>
            <person name="Barry K."/>
            <person name="Glavina del Rio T."/>
            <person name="Dalin E."/>
            <person name="Tice H."/>
            <person name="Pitluck S."/>
            <person name="Foster B."/>
            <person name="Bruce D."/>
            <person name="Schmutz J."/>
            <person name="Larimer F."/>
            <person name="Land M."/>
            <person name="Hauser L."/>
            <person name="Kyrpides N."/>
            <person name="Mikhailova N."/>
            <person name="Nelson K."/>
            <person name="Gogarten J.P."/>
            <person name="Noll K."/>
            <person name="Richardson P."/>
        </authorList>
    </citation>
    <scope>NUCLEOTIDE SEQUENCE [LARGE SCALE GENOMIC DNA]</scope>
    <source>
        <strain evidence="14">ATCC BAA-301 / DSM 14385 / NBRC 107922 / TMO</strain>
    </source>
</reference>
<dbReference type="Pfam" id="PF02767">
    <property type="entry name" value="DNA_pol3_beta_2"/>
    <property type="match status" value="1"/>
</dbReference>
<keyword evidence="14" id="KW-1185">Reference proteome</keyword>
<evidence type="ECO:0000256" key="1">
    <source>
        <dbReference type="ARBA" id="ARBA00004496"/>
    </source>
</evidence>
<keyword evidence="8" id="KW-0238">DNA-binding</keyword>
<evidence type="ECO:0000256" key="9">
    <source>
        <dbReference type="PIRNR" id="PIRNR000804"/>
    </source>
</evidence>
<comment type="similarity">
    <text evidence="2 9">Belongs to the beta sliding clamp family.</text>
</comment>
<keyword evidence="4 9" id="KW-0808">Transferase</keyword>
<dbReference type="CDD" id="cd00140">
    <property type="entry name" value="beta_clamp"/>
    <property type="match status" value="1"/>
</dbReference>
<evidence type="ECO:0000256" key="3">
    <source>
        <dbReference type="ARBA" id="ARBA00022490"/>
    </source>
</evidence>
<sequence length="367" mass="41422">MVRLKTNVGEFTSKISIVSKTIPSKTIKPIMACILFDISHDGTFLHATDLETGVKARMESEADGEGKFAVDAKTVYEIVRTLPNEEEVLLEFSSNLMTLECGRSKFRLPTMDPGDFPEISLTTEGNTLMLDAKTINDMIERVTFCAAKDEFMRNLNGVFWEIGNGFLRLVASDGFRLALSEERLNAQSESSFLISLKSMKELQSIVESCLDSEITIRYDGKRLSLNTKDIETVMRVVEIDFPDYRKVLPKAFKSKVVLPRDEISEALKRTMVIAKRGSESVRLEISEDTLILSSRSPDYGEVNEEIPIKKEGEDITIAFNPLFLLEAMRHVHTEEVELNFVDSTSPLQINPLNVEGYLYIIMPIRIV</sequence>
<dbReference type="InterPro" id="IPR022637">
    <property type="entry name" value="DNA_polIII_beta_cen"/>
</dbReference>
<dbReference type="InterPro" id="IPR046938">
    <property type="entry name" value="DNA_clamp_sf"/>
</dbReference>
<evidence type="ECO:0000256" key="8">
    <source>
        <dbReference type="ARBA" id="ARBA00023125"/>
    </source>
</evidence>